<dbReference type="Pfam" id="PF03767">
    <property type="entry name" value="Acid_phosphat_B"/>
    <property type="match status" value="2"/>
</dbReference>
<evidence type="ECO:0000256" key="4">
    <source>
        <dbReference type="SAM" id="SignalP"/>
    </source>
</evidence>
<dbReference type="PIRSF" id="PIRSF002674">
    <property type="entry name" value="VSP"/>
    <property type="match status" value="1"/>
</dbReference>
<dbReference type="PANTHER" id="PTHR31284:SF24">
    <property type="entry name" value="ACID PHOSPHATASE"/>
    <property type="match status" value="1"/>
</dbReference>
<dbReference type="InterPro" id="IPR005519">
    <property type="entry name" value="Acid_phosphat_B-like"/>
</dbReference>
<feature type="chain" id="PRO_5040354815" evidence="4">
    <location>
        <begin position="22"/>
        <end position="224"/>
    </location>
</feature>
<dbReference type="InterPro" id="IPR014403">
    <property type="entry name" value="APS1/VSP"/>
</dbReference>
<dbReference type="Proteomes" id="UP001151532">
    <property type="component" value="Chromosome 10"/>
</dbReference>
<reference evidence="5" key="2">
    <citation type="journal article" date="2023" name="Int. J. Mol. Sci.">
        <title>De Novo Assembly and Annotation of 11 Diverse Shrub Willow (Salix) Genomes Reveals Novel Gene Organization in Sex-Linked Regions.</title>
        <authorList>
            <person name="Hyden B."/>
            <person name="Feng K."/>
            <person name="Yates T.B."/>
            <person name="Jawdy S."/>
            <person name="Cereghino C."/>
            <person name="Smart L.B."/>
            <person name="Muchero W."/>
        </authorList>
    </citation>
    <scope>NUCLEOTIDE SEQUENCE</scope>
    <source>
        <tissue evidence="5">Shoot tip</tissue>
    </source>
</reference>
<feature type="signal peptide" evidence="4">
    <location>
        <begin position="1"/>
        <end position="21"/>
    </location>
</feature>
<dbReference type="InterPro" id="IPR036412">
    <property type="entry name" value="HAD-like_sf"/>
</dbReference>
<organism evidence="5 6">
    <name type="scientific">Salix purpurea</name>
    <name type="common">Purple osier willow</name>
    <dbReference type="NCBI Taxonomy" id="77065"/>
    <lineage>
        <taxon>Eukaryota</taxon>
        <taxon>Viridiplantae</taxon>
        <taxon>Streptophyta</taxon>
        <taxon>Embryophyta</taxon>
        <taxon>Tracheophyta</taxon>
        <taxon>Spermatophyta</taxon>
        <taxon>Magnoliopsida</taxon>
        <taxon>eudicotyledons</taxon>
        <taxon>Gunneridae</taxon>
        <taxon>Pentapetalae</taxon>
        <taxon>rosids</taxon>
        <taxon>fabids</taxon>
        <taxon>Malpighiales</taxon>
        <taxon>Salicaceae</taxon>
        <taxon>Saliceae</taxon>
        <taxon>Salix</taxon>
    </lineage>
</organism>
<sequence length="224" mass="25800">MGRLLCFLLCFSSFLISATFADWNILNQRTKGGLKISLKSYCEGWRINVELHNIQGFAVVPEECVSYIGKYVTSIQYKVDSERTIEECRLYLSTSCPLKKDGKDAWLFDIDDTLLSTVPYFKKHHFGGEKLNLTLLEGWMRNILDQPQLTTLLMLVIMVGTRLILRGPDDELNEVQQYKANVRKQLISNGYRIWGVVGDQYSSFEGLPSVRRSFKLPNPFYYVS</sequence>
<accession>A0A9Q0TX15</accession>
<proteinExistence type="inferred from homology"/>
<dbReference type="EMBL" id="JAPFFK010000014">
    <property type="protein sequence ID" value="KAJ6719364.1"/>
    <property type="molecule type" value="Genomic_DNA"/>
</dbReference>
<dbReference type="GO" id="GO:0045735">
    <property type="term" value="F:nutrient reservoir activity"/>
    <property type="evidence" value="ECO:0007669"/>
    <property type="project" value="UniProtKB-UniRule"/>
</dbReference>
<dbReference type="PANTHER" id="PTHR31284">
    <property type="entry name" value="ACID PHOSPHATASE-LIKE PROTEIN"/>
    <property type="match status" value="1"/>
</dbReference>
<dbReference type="AlphaFoldDB" id="A0A9Q0TX15"/>
<evidence type="ECO:0000313" key="6">
    <source>
        <dbReference type="Proteomes" id="UP001151532"/>
    </source>
</evidence>
<comment type="caution">
    <text evidence="5">The sequence shown here is derived from an EMBL/GenBank/DDBJ whole genome shotgun (WGS) entry which is preliminary data.</text>
</comment>
<gene>
    <name evidence="5" type="ORF">OIU79_007090</name>
</gene>
<comment type="similarity">
    <text evidence="3">Belongs to the APS1/VSP family.</text>
</comment>
<keyword evidence="1 4" id="KW-0732">Signal</keyword>
<keyword evidence="6" id="KW-1185">Reference proteome</keyword>
<dbReference type="OrthoDB" id="59415at2759"/>
<evidence type="ECO:0000313" key="5">
    <source>
        <dbReference type="EMBL" id="KAJ6719364.1"/>
    </source>
</evidence>
<protein>
    <submittedName>
        <fullName evidence="5">ACID PHOSPHATASE-LIKE PROTEIN</fullName>
    </submittedName>
</protein>
<evidence type="ECO:0000256" key="3">
    <source>
        <dbReference type="PIRNR" id="PIRNR002674"/>
    </source>
</evidence>
<dbReference type="InterPro" id="IPR023214">
    <property type="entry name" value="HAD_sf"/>
</dbReference>
<name>A0A9Q0TX15_SALPP</name>
<keyword evidence="3" id="KW-0758">Storage protein</keyword>
<comment type="function">
    <text evidence="3">May function as somatic storage protein during early seedling development.</text>
</comment>
<reference evidence="5" key="1">
    <citation type="submission" date="2022-11" db="EMBL/GenBank/DDBJ databases">
        <authorList>
            <person name="Hyden B.L."/>
            <person name="Feng K."/>
            <person name="Yates T."/>
            <person name="Jawdy S."/>
            <person name="Smart L.B."/>
            <person name="Muchero W."/>
        </authorList>
    </citation>
    <scope>NUCLEOTIDE SEQUENCE</scope>
    <source>
        <tissue evidence="5">Shoot tip</tissue>
    </source>
</reference>
<evidence type="ECO:0000256" key="2">
    <source>
        <dbReference type="ARBA" id="ARBA00023180"/>
    </source>
</evidence>
<keyword evidence="2" id="KW-0325">Glycoprotein</keyword>
<evidence type="ECO:0000256" key="1">
    <source>
        <dbReference type="ARBA" id="ARBA00022729"/>
    </source>
</evidence>
<dbReference type="Gene3D" id="3.40.50.1000">
    <property type="entry name" value="HAD superfamily/HAD-like"/>
    <property type="match status" value="2"/>
</dbReference>
<dbReference type="SUPFAM" id="SSF56784">
    <property type="entry name" value="HAD-like"/>
    <property type="match status" value="1"/>
</dbReference>